<name>A0A5P9NND8_9GAMM</name>
<keyword evidence="2" id="KW-0489">Methyltransferase</keyword>
<dbReference type="NCBIfam" id="TIGR01444">
    <property type="entry name" value="fkbM_fam"/>
    <property type="match status" value="1"/>
</dbReference>
<keyword evidence="2" id="KW-0808">Transferase</keyword>
<dbReference type="Proteomes" id="UP000326287">
    <property type="component" value="Chromosome"/>
</dbReference>
<dbReference type="Pfam" id="PF05050">
    <property type="entry name" value="Methyltransf_21"/>
    <property type="match status" value="1"/>
</dbReference>
<dbReference type="InterPro" id="IPR029063">
    <property type="entry name" value="SAM-dependent_MTases_sf"/>
</dbReference>
<dbReference type="AlphaFoldDB" id="A0A5P9NND8"/>
<proteinExistence type="predicted"/>
<dbReference type="InterPro" id="IPR052514">
    <property type="entry name" value="SAM-dependent_MTase"/>
</dbReference>
<dbReference type="EMBL" id="CP036422">
    <property type="protein sequence ID" value="QFU76428.1"/>
    <property type="molecule type" value="Genomic_DNA"/>
</dbReference>
<dbReference type="KEGG" id="halc:EY643_12575"/>
<dbReference type="OrthoDB" id="9814604at2"/>
<evidence type="ECO:0000313" key="3">
    <source>
        <dbReference type="Proteomes" id="UP000326287"/>
    </source>
</evidence>
<feature type="domain" description="Methyltransferase FkbM" evidence="1">
    <location>
        <begin position="66"/>
        <end position="224"/>
    </location>
</feature>
<reference evidence="2 3" key="1">
    <citation type="submission" date="2019-02" db="EMBL/GenBank/DDBJ databases">
        <authorList>
            <person name="Li S.-H."/>
        </authorList>
    </citation>
    <scope>NUCLEOTIDE SEQUENCE [LARGE SCALE GENOMIC DNA]</scope>
    <source>
        <strain evidence="2 3">IMCC14385</strain>
    </source>
</reference>
<accession>A0A5P9NND8</accession>
<sequence length="279" mass="30195">MSSTDVQSGVELVSLAVPGQAAPLSIYVHGDHDQHVSRQLRESAVWEPYESSLLLQVLRPGQVFIDVGANIGYFSLLAAGVVGPKGRVFAFEPDPANFILMQRSIGHNQLSCIEAVNAGLAAQASDAQLYLSEHNLGDHQIFDAGDARRSVAISLLNGTDYLVARTNRIDLLKIDTQGSEYGVVAGLLPLLQAQAAPCRIIVELTPRSLRQCGSSGRQLIELLAQLNQPFWIVDHIEHRLVASDAAELAQWCDNVDAVPEDEGFMNIMVGPEPAIIGRQ</sequence>
<dbReference type="GO" id="GO:0008168">
    <property type="term" value="F:methyltransferase activity"/>
    <property type="evidence" value="ECO:0007669"/>
    <property type="project" value="UniProtKB-KW"/>
</dbReference>
<dbReference type="Gene3D" id="3.40.50.150">
    <property type="entry name" value="Vaccinia Virus protein VP39"/>
    <property type="match status" value="1"/>
</dbReference>
<evidence type="ECO:0000313" key="2">
    <source>
        <dbReference type="EMBL" id="QFU76428.1"/>
    </source>
</evidence>
<dbReference type="PANTHER" id="PTHR34203">
    <property type="entry name" value="METHYLTRANSFERASE, FKBM FAMILY PROTEIN"/>
    <property type="match status" value="1"/>
</dbReference>
<evidence type="ECO:0000259" key="1">
    <source>
        <dbReference type="Pfam" id="PF05050"/>
    </source>
</evidence>
<organism evidence="2 3">
    <name type="scientific">Halioglobus maricola</name>
    <dbReference type="NCBI Taxonomy" id="2601894"/>
    <lineage>
        <taxon>Bacteria</taxon>
        <taxon>Pseudomonadati</taxon>
        <taxon>Pseudomonadota</taxon>
        <taxon>Gammaproteobacteria</taxon>
        <taxon>Cellvibrionales</taxon>
        <taxon>Halieaceae</taxon>
        <taxon>Halioglobus</taxon>
    </lineage>
</organism>
<dbReference type="PANTHER" id="PTHR34203:SF15">
    <property type="entry name" value="SLL1173 PROTEIN"/>
    <property type="match status" value="1"/>
</dbReference>
<dbReference type="InterPro" id="IPR006342">
    <property type="entry name" value="FkbM_mtfrase"/>
</dbReference>
<dbReference type="SUPFAM" id="SSF53335">
    <property type="entry name" value="S-adenosyl-L-methionine-dependent methyltransferases"/>
    <property type="match status" value="1"/>
</dbReference>
<dbReference type="GO" id="GO:0032259">
    <property type="term" value="P:methylation"/>
    <property type="evidence" value="ECO:0007669"/>
    <property type="project" value="UniProtKB-KW"/>
</dbReference>
<gene>
    <name evidence="2" type="ORF">EY643_12575</name>
</gene>
<protein>
    <submittedName>
        <fullName evidence="2">FkbM family methyltransferase</fullName>
    </submittedName>
</protein>
<keyword evidence="3" id="KW-1185">Reference proteome</keyword>